<dbReference type="Proteomes" id="UP000605784">
    <property type="component" value="Unassembled WGS sequence"/>
</dbReference>
<dbReference type="Gene3D" id="3.30.420.10">
    <property type="entry name" value="Ribonuclease H-like superfamily/Ribonuclease H"/>
    <property type="match status" value="1"/>
</dbReference>
<accession>A0A830GRN7</accession>
<keyword evidence="2" id="KW-1185">Reference proteome</keyword>
<evidence type="ECO:0008006" key="3">
    <source>
        <dbReference type="Google" id="ProtNLM"/>
    </source>
</evidence>
<dbReference type="EMBL" id="BMOU01000006">
    <property type="protein sequence ID" value="GGO01590.1"/>
    <property type="molecule type" value="Genomic_DNA"/>
</dbReference>
<reference evidence="1" key="2">
    <citation type="submission" date="2020-09" db="EMBL/GenBank/DDBJ databases">
        <authorList>
            <person name="Sun Q."/>
            <person name="Ohkuma M."/>
        </authorList>
    </citation>
    <scope>NUCLEOTIDE SEQUENCE</scope>
    <source>
        <strain evidence="1">JCM 17820</strain>
    </source>
</reference>
<dbReference type="InterPro" id="IPR036397">
    <property type="entry name" value="RNaseH_sf"/>
</dbReference>
<dbReference type="SUPFAM" id="SSF53098">
    <property type="entry name" value="Ribonuclease H-like"/>
    <property type="match status" value="1"/>
</dbReference>
<dbReference type="GO" id="GO:0003676">
    <property type="term" value="F:nucleic acid binding"/>
    <property type="evidence" value="ECO:0007669"/>
    <property type="project" value="InterPro"/>
</dbReference>
<reference evidence="1" key="1">
    <citation type="journal article" date="2014" name="Int. J. Syst. Evol. Microbiol.">
        <title>Complete genome sequence of Corynebacterium casei LMG S-19264T (=DSM 44701T), isolated from a smear-ripened cheese.</title>
        <authorList>
            <consortium name="US DOE Joint Genome Institute (JGI-PGF)"/>
            <person name="Walter F."/>
            <person name="Albersmeier A."/>
            <person name="Kalinowski J."/>
            <person name="Ruckert C."/>
        </authorList>
    </citation>
    <scope>NUCLEOTIDE SEQUENCE</scope>
    <source>
        <strain evidence="1">JCM 17820</strain>
    </source>
</reference>
<evidence type="ECO:0000313" key="1">
    <source>
        <dbReference type="EMBL" id="GGO01590.1"/>
    </source>
</evidence>
<sequence>MRSVGDVAVPPADGSPTSPSLLLYFDASVLYGSDDGTPTSAAVGFLVEDGTTTVIERSLAVDAFVSSAHLEYRALLEAVRAVEAYPTTVTSLHVHGDADAVLRAVDPTAAATPSDRVVRRRVDAIHECVADVPVVTYRAVERGENERAHRLARAGHER</sequence>
<proteinExistence type="predicted"/>
<dbReference type="AlphaFoldDB" id="A0A830GRN7"/>
<comment type="caution">
    <text evidence="1">The sequence shown here is derived from an EMBL/GenBank/DDBJ whole genome shotgun (WGS) entry which is preliminary data.</text>
</comment>
<gene>
    <name evidence="1" type="ORF">GCM10009030_35420</name>
</gene>
<name>A0A830GRN7_9EURY</name>
<organism evidence="1 2">
    <name type="scientific">Haloarcula pellucida</name>
    <dbReference type="NCBI Taxonomy" id="1427151"/>
    <lineage>
        <taxon>Archaea</taxon>
        <taxon>Methanobacteriati</taxon>
        <taxon>Methanobacteriota</taxon>
        <taxon>Stenosarchaea group</taxon>
        <taxon>Halobacteria</taxon>
        <taxon>Halobacteriales</taxon>
        <taxon>Haloarculaceae</taxon>
        <taxon>Haloarcula</taxon>
    </lineage>
</organism>
<evidence type="ECO:0000313" key="2">
    <source>
        <dbReference type="Proteomes" id="UP000605784"/>
    </source>
</evidence>
<protein>
    <recommendedName>
        <fullName evidence="3">Reverse transcriptase-like protein</fullName>
    </recommendedName>
</protein>
<dbReference type="InterPro" id="IPR012337">
    <property type="entry name" value="RNaseH-like_sf"/>
</dbReference>